<reference evidence="3 4" key="1">
    <citation type="journal article" date="2004" name="Science">
        <title>The genome of the diatom Thalassiosira pseudonana: ecology, evolution, and metabolism.</title>
        <authorList>
            <person name="Armbrust E.V."/>
            <person name="Berges J.A."/>
            <person name="Bowler C."/>
            <person name="Green B.R."/>
            <person name="Martinez D."/>
            <person name="Putnam N.H."/>
            <person name="Zhou S."/>
            <person name="Allen A.E."/>
            <person name="Apt K.E."/>
            <person name="Bechner M."/>
            <person name="Brzezinski M.A."/>
            <person name="Chaal B.K."/>
            <person name="Chiovitti A."/>
            <person name="Davis A.K."/>
            <person name="Demarest M.S."/>
            <person name="Detter J.C."/>
            <person name="Glavina T."/>
            <person name="Goodstein D."/>
            <person name="Hadi M.Z."/>
            <person name="Hellsten U."/>
            <person name="Hildebrand M."/>
            <person name="Jenkins B.D."/>
            <person name="Jurka J."/>
            <person name="Kapitonov V.V."/>
            <person name="Kroger N."/>
            <person name="Lau W.W."/>
            <person name="Lane T.W."/>
            <person name="Larimer F.W."/>
            <person name="Lippmeier J.C."/>
            <person name="Lucas S."/>
            <person name="Medina M."/>
            <person name="Montsant A."/>
            <person name="Obornik M."/>
            <person name="Parker M.S."/>
            <person name="Palenik B."/>
            <person name="Pazour G.J."/>
            <person name="Richardson P.M."/>
            <person name="Rynearson T.A."/>
            <person name="Saito M.A."/>
            <person name="Schwartz D.C."/>
            <person name="Thamatrakoln K."/>
            <person name="Valentin K."/>
            <person name="Vardi A."/>
            <person name="Wilkerson F.P."/>
            <person name="Rokhsar D.S."/>
        </authorList>
    </citation>
    <scope>NUCLEOTIDE SEQUENCE [LARGE SCALE GENOMIC DNA]</scope>
    <source>
        <strain evidence="3 4">CCMP1335</strain>
    </source>
</reference>
<keyword evidence="2" id="KW-1133">Transmembrane helix</keyword>
<feature type="transmembrane region" description="Helical" evidence="2">
    <location>
        <begin position="286"/>
        <end position="307"/>
    </location>
</feature>
<dbReference type="Proteomes" id="UP000001449">
    <property type="component" value="Chromosome 7"/>
</dbReference>
<gene>
    <name evidence="3" type="ORF">THAPS_6628</name>
</gene>
<dbReference type="KEGG" id="tps:THAPS_6628"/>
<dbReference type="GeneID" id="7446580"/>
<feature type="compositionally biased region" description="Basic and acidic residues" evidence="1">
    <location>
        <begin position="113"/>
        <end position="124"/>
    </location>
</feature>
<organism evidence="3 4">
    <name type="scientific">Thalassiosira pseudonana</name>
    <name type="common">Marine diatom</name>
    <name type="synonym">Cyclotella nana</name>
    <dbReference type="NCBI Taxonomy" id="35128"/>
    <lineage>
        <taxon>Eukaryota</taxon>
        <taxon>Sar</taxon>
        <taxon>Stramenopiles</taxon>
        <taxon>Ochrophyta</taxon>
        <taxon>Bacillariophyta</taxon>
        <taxon>Coscinodiscophyceae</taxon>
        <taxon>Thalassiosirophycidae</taxon>
        <taxon>Thalassiosirales</taxon>
        <taxon>Thalassiosiraceae</taxon>
        <taxon>Thalassiosira</taxon>
    </lineage>
</organism>
<dbReference type="PaxDb" id="35128-Thaps6628"/>
<feature type="compositionally biased region" description="Polar residues" evidence="1">
    <location>
        <begin position="198"/>
        <end position="216"/>
    </location>
</feature>
<dbReference type="EMBL" id="CP001160">
    <property type="protein sequence ID" value="ACI64378.1"/>
    <property type="molecule type" value="Genomic_DNA"/>
</dbReference>
<keyword evidence="2" id="KW-0812">Transmembrane</keyword>
<name>B5YP21_THAPS</name>
<accession>B5YP21</accession>
<evidence type="ECO:0000313" key="4">
    <source>
        <dbReference type="Proteomes" id="UP000001449"/>
    </source>
</evidence>
<feature type="region of interest" description="Disordered" evidence="1">
    <location>
        <begin position="165"/>
        <end position="216"/>
    </location>
</feature>
<protein>
    <submittedName>
        <fullName evidence="3">Uncharacterized protein</fullName>
    </submittedName>
</protein>
<feature type="region of interest" description="Disordered" evidence="1">
    <location>
        <begin position="110"/>
        <end position="135"/>
    </location>
</feature>
<feature type="region of interest" description="Disordered" evidence="1">
    <location>
        <begin position="422"/>
        <end position="458"/>
    </location>
</feature>
<sequence length="478" mass="53730">MDISLLIDPQQKHQRMYRGDSIYDEQSEAEIETIQCCKCKRSFNPWPCVNHFRDGKPKCSSNFNKKRLVYDSAKILQKRITNNKHLSREEKLRVFKASTRVIWDAAHKLTKRGGGEKERRKEEGGSNNGKTSGWRIKSAELRAMIRALKDAPKAKRVRMLTTDETNDLYSSSESGLTPDDVVSHNDHDAEDDNDSRQENLPSAPNGNGNGNRYDTTQSASLSVTANDDEDTTNVVWRENTGGRGIIDIVDAEETTAVLIEDAHVELSNIVRAEPMETQSNSSVLKWVVACIVYTLVFGAIVFVVVYYSSLNINANTNNGNGGIDVDVTSDDQLTANISNSTMNTNQTGDELFRRGSLIRVQKKARHTACGGHDAEAQRQTLLLYFQRLTSLGNFLAKHVTTVVKEVFETSLKFSKSKRVMEVPAEEAELVPQAEARGNPASPPQEQEEEAPRRSKKQYCSIKTVHRVMRYRQSYLHSK</sequence>
<dbReference type="AlphaFoldDB" id="B5YP21"/>
<keyword evidence="2" id="KW-0472">Membrane</keyword>
<dbReference type="InParanoid" id="B5YP21"/>
<evidence type="ECO:0000256" key="2">
    <source>
        <dbReference type="SAM" id="Phobius"/>
    </source>
</evidence>
<dbReference type="RefSeq" id="XP_002295661.1">
    <property type="nucleotide sequence ID" value="XM_002295625.1"/>
</dbReference>
<evidence type="ECO:0000313" key="3">
    <source>
        <dbReference type="EMBL" id="ACI64378.1"/>
    </source>
</evidence>
<evidence type="ECO:0000256" key="1">
    <source>
        <dbReference type="SAM" id="MobiDB-lite"/>
    </source>
</evidence>
<reference evidence="3 4" key="2">
    <citation type="journal article" date="2008" name="Nature">
        <title>The Phaeodactylum genome reveals the evolutionary history of diatom genomes.</title>
        <authorList>
            <person name="Bowler C."/>
            <person name="Allen A.E."/>
            <person name="Badger J.H."/>
            <person name="Grimwood J."/>
            <person name="Jabbari K."/>
            <person name="Kuo A."/>
            <person name="Maheswari U."/>
            <person name="Martens C."/>
            <person name="Maumus F."/>
            <person name="Otillar R.P."/>
            <person name="Rayko E."/>
            <person name="Salamov A."/>
            <person name="Vandepoele K."/>
            <person name="Beszteri B."/>
            <person name="Gruber A."/>
            <person name="Heijde M."/>
            <person name="Katinka M."/>
            <person name="Mock T."/>
            <person name="Valentin K."/>
            <person name="Verret F."/>
            <person name="Berges J.A."/>
            <person name="Brownlee C."/>
            <person name="Cadoret J.P."/>
            <person name="Chiovitti A."/>
            <person name="Choi C.J."/>
            <person name="Coesel S."/>
            <person name="De Martino A."/>
            <person name="Detter J.C."/>
            <person name="Durkin C."/>
            <person name="Falciatore A."/>
            <person name="Fournet J."/>
            <person name="Haruta M."/>
            <person name="Huysman M.J."/>
            <person name="Jenkins B.D."/>
            <person name="Jiroutova K."/>
            <person name="Jorgensen R.E."/>
            <person name="Joubert Y."/>
            <person name="Kaplan A."/>
            <person name="Kroger N."/>
            <person name="Kroth P.G."/>
            <person name="La Roche J."/>
            <person name="Lindquist E."/>
            <person name="Lommer M."/>
            <person name="Martin-Jezequel V."/>
            <person name="Lopez P.J."/>
            <person name="Lucas S."/>
            <person name="Mangogna M."/>
            <person name="McGinnis K."/>
            <person name="Medlin L.K."/>
            <person name="Montsant A."/>
            <person name="Oudot-Le Secq M.P."/>
            <person name="Napoli C."/>
            <person name="Obornik M."/>
            <person name="Parker M.S."/>
            <person name="Petit J.L."/>
            <person name="Porcel B.M."/>
            <person name="Poulsen N."/>
            <person name="Robison M."/>
            <person name="Rychlewski L."/>
            <person name="Rynearson T.A."/>
            <person name="Schmutz J."/>
            <person name="Shapiro H."/>
            <person name="Siaut M."/>
            <person name="Stanley M."/>
            <person name="Sussman M.R."/>
            <person name="Taylor A.R."/>
            <person name="Vardi A."/>
            <person name="von Dassow P."/>
            <person name="Vyverman W."/>
            <person name="Willis A."/>
            <person name="Wyrwicz L.S."/>
            <person name="Rokhsar D.S."/>
            <person name="Weissenbach J."/>
            <person name="Armbrust E.V."/>
            <person name="Green B.R."/>
            <person name="Van de Peer Y."/>
            <person name="Grigoriev I.V."/>
        </authorList>
    </citation>
    <scope>NUCLEOTIDE SEQUENCE [LARGE SCALE GENOMIC DNA]</scope>
    <source>
        <strain evidence="3 4">CCMP1335</strain>
    </source>
</reference>
<dbReference type="HOGENOM" id="CLU_571779_0_0_1"/>
<proteinExistence type="predicted"/>
<keyword evidence="4" id="KW-1185">Reference proteome</keyword>